<evidence type="ECO:0000313" key="10">
    <source>
        <dbReference type="Proteomes" id="UP000030748"/>
    </source>
</evidence>
<comment type="function">
    <text evidence="7">Mitochondrial ribosome (mitoribosome) assembly factor. Binds at the interface of the head and body domains of the mitochondrial small ribosomal subunit (mt-SSU), occluding the mRNA channel and preventing compaction of the head domain towards the body. Probable inactive methyltransferase: retains the characteristic folding and ability to bind S-adenosyl-L-methionine, but it probably lost its methyltransferase activity.</text>
</comment>
<evidence type="ECO:0000256" key="6">
    <source>
        <dbReference type="ARBA" id="ARBA00023128"/>
    </source>
</evidence>
<dbReference type="Proteomes" id="UP000030748">
    <property type="component" value="Unassembled WGS sequence"/>
</dbReference>
<dbReference type="PhylomeDB" id="A0A022QY10"/>
<name>A0A022QY10_ERYGU</name>
<dbReference type="GO" id="GO:0006412">
    <property type="term" value="P:translation"/>
    <property type="evidence" value="ECO:0007669"/>
    <property type="project" value="InterPro"/>
</dbReference>
<evidence type="ECO:0000256" key="2">
    <source>
        <dbReference type="ARBA" id="ARBA00022723"/>
    </source>
</evidence>
<dbReference type="GO" id="GO:0005739">
    <property type="term" value="C:mitochondrion"/>
    <property type="evidence" value="ECO:0007669"/>
    <property type="project" value="UniProtKB-SubCell"/>
</dbReference>
<keyword evidence="6" id="KW-0496">Mitochondrion</keyword>
<evidence type="ECO:0000256" key="3">
    <source>
        <dbReference type="ARBA" id="ARBA00022946"/>
    </source>
</evidence>
<evidence type="ECO:0000313" key="9">
    <source>
        <dbReference type="EMBL" id="EYU33507.1"/>
    </source>
</evidence>
<keyword evidence="3" id="KW-0809">Transit peptide</keyword>
<dbReference type="GO" id="GO:0046872">
    <property type="term" value="F:metal ion binding"/>
    <property type="evidence" value="ECO:0007669"/>
    <property type="project" value="UniProtKB-KW"/>
</dbReference>
<organism evidence="9 10">
    <name type="scientific">Erythranthe guttata</name>
    <name type="common">Yellow monkey flower</name>
    <name type="synonym">Mimulus guttatus</name>
    <dbReference type="NCBI Taxonomy" id="4155"/>
    <lineage>
        <taxon>Eukaryota</taxon>
        <taxon>Viridiplantae</taxon>
        <taxon>Streptophyta</taxon>
        <taxon>Embryophyta</taxon>
        <taxon>Tracheophyta</taxon>
        <taxon>Spermatophyta</taxon>
        <taxon>Magnoliopsida</taxon>
        <taxon>eudicotyledons</taxon>
        <taxon>Gunneridae</taxon>
        <taxon>Pentapetalae</taxon>
        <taxon>asterids</taxon>
        <taxon>lamiids</taxon>
        <taxon>Lamiales</taxon>
        <taxon>Phrymaceae</taxon>
        <taxon>Erythranthe</taxon>
    </lineage>
</organism>
<proteinExistence type="predicted"/>
<protein>
    <recommendedName>
        <fullName evidence="11">Methyltransferase-like protein 17, mitochondrial</fullName>
    </recommendedName>
</protein>
<dbReference type="PANTHER" id="PTHR13184:SF5">
    <property type="entry name" value="METHYLTRANSFERASE-LIKE PROTEIN 17, MITOCHONDRIAL"/>
    <property type="match status" value="1"/>
</dbReference>
<keyword evidence="2" id="KW-0479">Metal-binding</keyword>
<feature type="region of interest" description="Disordered" evidence="8">
    <location>
        <begin position="405"/>
        <end position="473"/>
    </location>
</feature>
<dbReference type="STRING" id="4155.A0A022QY10"/>
<dbReference type="InterPro" id="IPR029063">
    <property type="entry name" value="SAM-dependent_MTases_sf"/>
</dbReference>
<dbReference type="GO" id="GO:0008168">
    <property type="term" value="F:methyltransferase activity"/>
    <property type="evidence" value="ECO:0007669"/>
    <property type="project" value="InterPro"/>
</dbReference>
<dbReference type="PANTHER" id="PTHR13184">
    <property type="entry name" value="37S RIBOSOMAL PROTEIN S22"/>
    <property type="match status" value="1"/>
</dbReference>
<dbReference type="GO" id="GO:0051536">
    <property type="term" value="F:iron-sulfur cluster binding"/>
    <property type="evidence" value="ECO:0007669"/>
    <property type="project" value="UniProtKB-KW"/>
</dbReference>
<dbReference type="InterPro" id="IPR015324">
    <property type="entry name" value="Ribosomal_Rsm22-like"/>
</dbReference>
<evidence type="ECO:0000256" key="5">
    <source>
        <dbReference type="ARBA" id="ARBA00023014"/>
    </source>
</evidence>
<evidence type="ECO:0000256" key="4">
    <source>
        <dbReference type="ARBA" id="ARBA00023004"/>
    </source>
</evidence>
<evidence type="ECO:0008006" key="11">
    <source>
        <dbReference type="Google" id="ProtNLM"/>
    </source>
</evidence>
<reference evidence="9 10" key="1">
    <citation type="journal article" date="2013" name="Proc. Natl. Acad. Sci. U.S.A.">
        <title>Fine-scale variation in meiotic recombination in Mimulus inferred from population shotgun sequencing.</title>
        <authorList>
            <person name="Hellsten U."/>
            <person name="Wright K.M."/>
            <person name="Jenkins J."/>
            <person name="Shu S."/>
            <person name="Yuan Y."/>
            <person name="Wessler S.R."/>
            <person name="Schmutz J."/>
            <person name="Willis J.H."/>
            <person name="Rokhsar D.S."/>
        </authorList>
    </citation>
    <scope>NUCLEOTIDE SEQUENCE [LARGE SCALE GENOMIC DNA]</scope>
    <source>
        <strain evidence="10">cv. DUN x IM62</strain>
    </source>
</reference>
<evidence type="ECO:0000256" key="1">
    <source>
        <dbReference type="ARBA" id="ARBA00004173"/>
    </source>
</evidence>
<evidence type="ECO:0000256" key="7">
    <source>
        <dbReference type="ARBA" id="ARBA00045681"/>
    </source>
</evidence>
<comment type="subcellular location">
    <subcellularLocation>
        <location evidence="1">Mitochondrion</location>
    </subcellularLocation>
</comment>
<gene>
    <name evidence="9" type="ORF">MIMGU_mgv1a004118mg</name>
</gene>
<keyword evidence="5" id="KW-0411">Iron-sulfur</keyword>
<accession>A0A022QY10</accession>
<dbReference type="eggNOG" id="KOG2539">
    <property type="taxonomic scope" value="Eukaryota"/>
</dbReference>
<evidence type="ECO:0000256" key="8">
    <source>
        <dbReference type="SAM" id="MobiDB-lite"/>
    </source>
</evidence>
<keyword evidence="4" id="KW-0408">Iron</keyword>
<dbReference type="Pfam" id="PF09243">
    <property type="entry name" value="Rsm22"/>
    <property type="match status" value="2"/>
</dbReference>
<dbReference type="SUPFAM" id="SSF53335">
    <property type="entry name" value="S-adenosyl-L-methionine-dependent methyltransferases"/>
    <property type="match status" value="1"/>
</dbReference>
<dbReference type="EMBL" id="KI630762">
    <property type="protein sequence ID" value="EYU33507.1"/>
    <property type="molecule type" value="Genomic_DNA"/>
</dbReference>
<dbReference type="Gene3D" id="3.40.50.150">
    <property type="entry name" value="Vaccinia Virus protein VP39"/>
    <property type="match status" value="1"/>
</dbReference>
<dbReference type="AlphaFoldDB" id="A0A022QY10"/>
<dbReference type="InterPro" id="IPR052571">
    <property type="entry name" value="Mt_RNA_Methyltransferase"/>
</dbReference>
<feature type="compositionally biased region" description="Acidic residues" evidence="8">
    <location>
        <begin position="437"/>
        <end position="466"/>
    </location>
</feature>
<keyword evidence="10" id="KW-1185">Reference proteome</keyword>
<sequence>MASFISETIPKFTAETLKFAAKQSEACRVIPLRLRRAIKKYIREQDVTDMRRNVLSLCRSFNDIKEANLLLPSSTSKELVEDPLKAMESSQRWKLSTSYRDVGLKYQEEQAVAYVAARMPAVYSALYRVLSEVRRRVPDFTPAKVLDFGAGTSSALWAMMEVWPGSVERINLVEPSQSMQRAGQSLFKDLKKLPLVQSYNSIQSLSKHINKSGRRHDLVIASYVLGEVPSLQDRITLVRQLWDLTDDILVLVEPGSPQGSNIISQMRSHILWMENRRTRKLQNAANKASTELVPLKTGAFVVAPCPHDGPCPLQNTNKYCHFVQRLQRTSSQRVYKRTKGPLRGYEDEKFSYVAFRRGTRPREPWPLDGMKFDTLKEMHAKRIPENYDIDVESQFERGEVQLLAESQLGSDEVQVDQSEEEEKQKDDRIKRKRYESDCSETEEETDNDNADEGIEEKEEEEEEESPSADLGSGWGRIIYMPLRRGKRVELDVCRSTNEEGTEGSFDRVVITKSKSPALHHQARRSLWGDLWPLRSGRNSKFYM</sequence>